<dbReference type="PANTHER" id="PTHR15140:SF37">
    <property type="entry name" value="UBIQUITIN-LIKE DOMAIN-CONTAINING PROTEIN"/>
    <property type="match status" value="1"/>
</dbReference>
<dbReference type="SUPFAM" id="SSF52047">
    <property type="entry name" value="RNI-like"/>
    <property type="match status" value="1"/>
</dbReference>
<evidence type="ECO:0000256" key="1">
    <source>
        <dbReference type="ARBA" id="ARBA00022737"/>
    </source>
</evidence>
<keyword evidence="1" id="KW-0677">Repeat</keyword>
<dbReference type="OrthoDB" id="1917524at2759"/>
<dbReference type="InterPro" id="IPR032675">
    <property type="entry name" value="LRR_dom_sf"/>
</dbReference>
<dbReference type="Gene3D" id="3.80.10.10">
    <property type="entry name" value="Ribonuclease Inhibitor"/>
    <property type="match status" value="1"/>
</dbReference>
<proteinExistence type="predicted"/>
<name>A0A835DCR0_TETSI</name>
<reference evidence="3 4" key="1">
    <citation type="submission" date="2020-04" db="EMBL/GenBank/DDBJ databases">
        <title>Plant Genome Project.</title>
        <authorList>
            <person name="Zhang R.-G."/>
        </authorList>
    </citation>
    <scope>NUCLEOTIDE SEQUENCE [LARGE SCALE GENOMIC DNA]</scope>
    <source>
        <strain evidence="3">YNK0</strain>
        <tissue evidence="3">Leaf</tissue>
    </source>
</reference>
<dbReference type="EMBL" id="JABCRI010000010">
    <property type="protein sequence ID" value="KAF8398638.1"/>
    <property type="molecule type" value="Genomic_DNA"/>
</dbReference>
<dbReference type="PANTHER" id="PTHR15140">
    <property type="entry name" value="TUBULIN-SPECIFIC CHAPERONE E"/>
    <property type="match status" value="1"/>
</dbReference>
<dbReference type="InterPro" id="IPR055414">
    <property type="entry name" value="LRR_R13L4/SHOC2-like"/>
</dbReference>
<evidence type="ECO:0000313" key="4">
    <source>
        <dbReference type="Proteomes" id="UP000655225"/>
    </source>
</evidence>
<evidence type="ECO:0000313" key="3">
    <source>
        <dbReference type="EMBL" id="KAF8398638.1"/>
    </source>
</evidence>
<evidence type="ECO:0000259" key="2">
    <source>
        <dbReference type="Pfam" id="PF23598"/>
    </source>
</evidence>
<keyword evidence="4" id="KW-1185">Reference proteome</keyword>
<accession>A0A835DCR0</accession>
<protein>
    <recommendedName>
        <fullName evidence="2">Disease resistance R13L4/SHOC-2-like LRR domain-containing protein</fullName>
    </recommendedName>
</protein>
<feature type="domain" description="Disease resistance R13L4/SHOC-2-like LRR" evidence="2">
    <location>
        <begin position="4"/>
        <end position="207"/>
    </location>
</feature>
<organism evidence="3 4">
    <name type="scientific">Tetracentron sinense</name>
    <name type="common">Spur-leaf</name>
    <dbReference type="NCBI Taxonomy" id="13715"/>
    <lineage>
        <taxon>Eukaryota</taxon>
        <taxon>Viridiplantae</taxon>
        <taxon>Streptophyta</taxon>
        <taxon>Embryophyta</taxon>
        <taxon>Tracheophyta</taxon>
        <taxon>Spermatophyta</taxon>
        <taxon>Magnoliopsida</taxon>
        <taxon>Trochodendrales</taxon>
        <taxon>Trochodendraceae</taxon>
        <taxon>Tetracentron</taxon>
    </lineage>
</organism>
<comment type="caution">
    <text evidence="3">The sequence shown here is derived from an EMBL/GenBank/DDBJ whole genome shotgun (WGS) entry which is preliminary data.</text>
</comment>
<dbReference type="Pfam" id="PF23598">
    <property type="entry name" value="LRR_14"/>
    <property type="match status" value="1"/>
</dbReference>
<dbReference type="AlphaFoldDB" id="A0A835DCR0"/>
<gene>
    <name evidence="3" type="ORF">HHK36_014493</name>
</gene>
<dbReference type="Proteomes" id="UP000655225">
    <property type="component" value="Unassembled WGS sequence"/>
</dbReference>
<sequence length="252" mass="28758">MGGLDKLMDLRQLSIEGSEVSTIYKEALANSLPKLYSLQSLSLEGFLPTPAPSLPLVSFSQHIHLYRLYLSGQLEKLPNLVDFPPNLTKLSLHFSGLTIGRQQEDKDEPQAQNQIMATLEQLPNLRVLFLGERSYKEKEMIFTEGGFPKLQELFIDGLEHLEEWRVEKGATPYLQSLYLDSCDRLKMLPDGLRHVTTLQKFYLYRRDNPGLKDTVEKDRGEDWRSAICKPSNMILHHDSTGSSFLVVVGFLF</sequence>